<protein>
    <submittedName>
        <fullName evidence="1">Hydroxylamine oxidation protein HaoB</fullName>
    </submittedName>
</protein>
<proteinExistence type="predicted"/>
<dbReference type="Proteomes" id="UP000281128">
    <property type="component" value="Unassembled WGS sequence"/>
</dbReference>
<dbReference type="OrthoDB" id="9781003at2"/>
<gene>
    <name evidence="1" type="primary">haoB</name>
    <name evidence="1" type="ORF">D6850_15180</name>
</gene>
<accession>A0A3A8ART6</accession>
<dbReference type="AlphaFoldDB" id="A0A3A8ART6"/>
<reference evidence="1 2" key="1">
    <citation type="submission" date="2018-09" db="EMBL/GenBank/DDBJ databases">
        <title>Roseovarius spongiae sp. nov., isolated from a marine sponge.</title>
        <authorList>
            <person name="Zhuang L."/>
            <person name="Luo L."/>
        </authorList>
    </citation>
    <scope>NUCLEOTIDE SEQUENCE [LARGE SCALE GENOMIC DNA]</scope>
    <source>
        <strain evidence="1 2">HN-E21</strain>
    </source>
</reference>
<dbReference type="NCBIfam" id="TIGR04392">
    <property type="entry name" value="haoB_nitrify"/>
    <property type="match status" value="1"/>
</dbReference>
<dbReference type="RefSeq" id="WP_121168466.1">
    <property type="nucleotide sequence ID" value="NZ_RAPE01000005.1"/>
</dbReference>
<sequence length="335" mass="35381">MAFTLAGKCIAVAGIAAVLIAGGAFGAWRLSQSAEAASPPYAYEADQAEPSAEAAKLAALAPGATASVLEVKAPGFERAVATAQVLTLPGAGDVIVGWTSEVGEPVLRSDISEREELALITALNKHLPQGSTVLAMPAVSARLAHFVAADFPLAAAVGQEALRVPASWAGREDEIETLETRWLADGGAPDGSYADFIDALLAEDVYGAARLQTLAGPRDTYIILHMRDVFDLGLDSPDRLLVGLRDFPAAGQVHDKSRAVKEWAKAQGHVAYAVERREGGVIRAYYLTDAKDKSTLLGQLLPFNTADLGRVAGTTLVFQTGGYWIYRLQPVVDRT</sequence>
<comment type="caution">
    <text evidence="1">The sequence shown here is derived from an EMBL/GenBank/DDBJ whole genome shotgun (WGS) entry which is preliminary data.</text>
</comment>
<evidence type="ECO:0000313" key="2">
    <source>
        <dbReference type="Proteomes" id="UP000281128"/>
    </source>
</evidence>
<name>A0A3A8ART6_9RHOB</name>
<evidence type="ECO:0000313" key="1">
    <source>
        <dbReference type="EMBL" id="RKF12852.1"/>
    </source>
</evidence>
<organism evidence="1 2">
    <name type="scientific">Roseovarius spongiae</name>
    <dbReference type="NCBI Taxonomy" id="2320272"/>
    <lineage>
        <taxon>Bacteria</taxon>
        <taxon>Pseudomonadati</taxon>
        <taxon>Pseudomonadota</taxon>
        <taxon>Alphaproteobacteria</taxon>
        <taxon>Rhodobacterales</taxon>
        <taxon>Roseobacteraceae</taxon>
        <taxon>Roseovarius</taxon>
    </lineage>
</organism>
<keyword evidence="2" id="KW-1185">Reference proteome</keyword>
<dbReference type="EMBL" id="RAPE01000005">
    <property type="protein sequence ID" value="RKF12852.1"/>
    <property type="molecule type" value="Genomic_DNA"/>
</dbReference>
<dbReference type="InterPro" id="IPR030891">
    <property type="entry name" value="HaoB_nitrify"/>
</dbReference>